<feature type="compositionally biased region" description="Polar residues" evidence="5">
    <location>
        <begin position="773"/>
        <end position="805"/>
    </location>
</feature>
<sequence>MIVWVGHVAVVKCRKKRIRPKQNQNWAPSLWFLGFQAILHCCFACIRMPLPNKSMEAEEWGTPTNNLWVANLTPEVTDSDLMDLFAPYASLDTVISYSSRTFAFVLFRRVEDAKAAKNNLQGASLRGLQIRIEFARPAKPCKQLWVGGVAPTVSKEDLEAEFGKFGKIEDFVFFRDRGTACVEFLNLDDAMRAVKVMNGKRFGGGQICVDFVRLQSTKRDHLADHGQFQGRPQHLQPSIGRNSQPSKILWIGFPPSFQIDEQMLHNAMILFGEIERIKSFPSRHYSFVEFRSIDEAQRAKEGLQGRLFNDPRITIMYSSSELAPGKDQPGFYPGSKGPMPDGLVNEHPFRALQTDVFGHNRPMVPNNFLGQFPPGGNTGPNVPMRPFGPQGLEPLISGPDFSEMGTLHKFQDGSSKSQMGPSWKRPSPPAPGMLPSPMHGIRPPTRSTSGAWDVLDINQFQRDSKRSRIDDAPFPLRNIDDRGLGLEQPFAIDPVIDGGGSGPKNHLGPVSSVQPDIDHIWRGIIAKGGTLVCRARCVPIGKGIGTAIPDVVDCAARTGLDMLTKHYADAIGFDIVFFLPDSEDDFASYTEFLRYLKAKNRAGVAKFADNTTLFLVPPSDFLTRVLKVTGPERLYGVVLKFPLVAGNTSVQQTMHLPSPSTQYMQQVPPSQAEYGSISAKEEQILPMEYNRLLHVDSKHPPKPLHAAISVPPSAHSVPPDYAPTYTASASQAGVTLTPELIASLTSLLPGTTQSSTTGPSTVKPPFPPIAPNDRNQSHLWKQDQQVADPSSHPHQQFGSIDNAQYQPYPPASSTDHHAQAVYGSSHFQDSASRVQQLGAVAPMTNFTIPQDGQVAVSPEVSQQYQLEVPHNTEKGYGVVQGTDASVLYSSNAFQQPNNFTPSSIQVSNAASQKQTMMPYTVDKANSELPNQQLQPALFGAGSGMPELEADKNQRYQSTLQFAANLLLQIQQQQTQGGHGPGNQQ</sequence>
<feature type="domain" description="RRM" evidence="6">
    <location>
        <begin position="247"/>
        <end position="320"/>
    </location>
</feature>
<dbReference type="FunFam" id="3.30.70.330:FF:000415">
    <property type="entry name" value="Flowering time control protein FPA"/>
    <property type="match status" value="1"/>
</dbReference>
<evidence type="ECO:0000256" key="2">
    <source>
        <dbReference type="ARBA" id="ARBA00022884"/>
    </source>
</evidence>
<evidence type="ECO:0000256" key="4">
    <source>
        <dbReference type="PROSITE-ProRule" id="PRU00176"/>
    </source>
</evidence>
<dbReference type="Pfam" id="PF00076">
    <property type="entry name" value="RRM_1"/>
    <property type="match status" value="3"/>
</dbReference>
<dbReference type="InterPro" id="IPR012921">
    <property type="entry name" value="SPOC_C"/>
</dbReference>
<keyword evidence="8" id="KW-1185">Reference proteome</keyword>
<proteinExistence type="predicted"/>
<dbReference type="InterPro" id="IPR035979">
    <property type="entry name" value="RBD_domain_sf"/>
</dbReference>
<evidence type="ECO:0000313" key="7">
    <source>
        <dbReference type="EMBL" id="KAL2332226.1"/>
    </source>
</evidence>
<feature type="region of interest" description="Disordered" evidence="5">
    <location>
        <begin position="412"/>
        <end position="450"/>
    </location>
</feature>
<dbReference type="GO" id="GO:0005634">
    <property type="term" value="C:nucleus"/>
    <property type="evidence" value="ECO:0007669"/>
    <property type="project" value="UniProtKB-SubCell"/>
</dbReference>
<dbReference type="SMART" id="SM00360">
    <property type="entry name" value="RRM"/>
    <property type="match status" value="3"/>
</dbReference>
<dbReference type="EMBL" id="JBGMDY010000006">
    <property type="protein sequence ID" value="KAL2332226.1"/>
    <property type="molecule type" value="Genomic_DNA"/>
</dbReference>
<dbReference type="CDD" id="cd00590">
    <property type="entry name" value="RRM_SF"/>
    <property type="match status" value="2"/>
</dbReference>
<feature type="compositionally biased region" description="Low complexity" evidence="5">
    <location>
        <begin position="749"/>
        <end position="761"/>
    </location>
</feature>
<dbReference type="SUPFAM" id="SSF54928">
    <property type="entry name" value="RNA-binding domain, RBD"/>
    <property type="match status" value="3"/>
</dbReference>
<evidence type="ECO:0000259" key="6">
    <source>
        <dbReference type="PROSITE" id="PS50102"/>
    </source>
</evidence>
<dbReference type="Pfam" id="PF07744">
    <property type="entry name" value="SPOC"/>
    <property type="match status" value="1"/>
</dbReference>
<dbReference type="InterPro" id="IPR012677">
    <property type="entry name" value="Nucleotide-bd_a/b_plait_sf"/>
</dbReference>
<dbReference type="GO" id="GO:0003723">
    <property type="term" value="F:RNA binding"/>
    <property type="evidence" value="ECO:0007669"/>
    <property type="project" value="UniProtKB-UniRule"/>
</dbReference>
<keyword evidence="3" id="KW-0539">Nucleus</keyword>
<dbReference type="InterPro" id="IPR000504">
    <property type="entry name" value="RRM_dom"/>
</dbReference>
<dbReference type="AlphaFoldDB" id="A0ABD1M8V9"/>
<organism evidence="7 8">
    <name type="scientific">Flemingia macrophylla</name>
    <dbReference type="NCBI Taxonomy" id="520843"/>
    <lineage>
        <taxon>Eukaryota</taxon>
        <taxon>Viridiplantae</taxon>
        <taxon>Streptophyta</taxon>
        <taxon>Embryophyta</taxon>
        <taxon>Tracheophyta</taxon>
        <taxon>Spermatophyta</taxon>
        <taxon>Magnoliopsida</taxon>
        <taxon>eudicotyledons</taxon>
        <taxon>Gunneridae</taxon>
        <taxon>Pentapetalae</taxon>
        <taxon>rosids</taxon>
        <taxon>fabids</taxon>
        <taxon>Fabales</taxon>
        <taxon>Fabaceae</taxon>
        <taxon>Papilionoideae</taxon>
        <taxon>50 kb inversion clade</taxon>
        <taxon>NPAAA clade</taxon>
        <taxon>indigoferoid/millettioid clade</taxon>
        <taxon>Phaseoleae</taxon>
        <taxon>Flemingia</taxon>
    </lineage>
</organism>
<dbReference type="PROSITE" id="PS50102">
    <property type="entry name" value="RRM"/>
    <property type="match status" value="3"/>
</dbReference>
<feature type="region of interest" description="Disordered" evidence="5">
    <location>
        <begin position="749"/>
        <end position="817"/>
    </location>
</feature>
<comment type="subcellular location">
    <subcellularLocation>
        <location evidence="1">Nucleus</location>
    </subcellularLocation>
</comment>
<dbReference type="Gene3D" id="3.30.70.330">
    <property type="match status" value="3"/>
</dbReference>
<name>A0ABD1M8V9_9FABA</name>
<dbReference type="Proteomes" id="UP001603857">
    <property type="component" value="Unassembled WGS sequence"/>
</dbReference>
<dbReference type="PANTHER" id="PTHR23189">
    <property type="entry name" value="RNA RECOGNITION MOTIF-CONTAINING"/>
    <property type="match status" value="1"/>
</dbReference>
<comment type="caution">
    <text evidence="7">The sequence shown here is derived from an EMBL/GenBank/DDBJ whole genome shotgun (WGS) entry which is preliminary data.</text>
</comment>
<feature type="domain" description="RRM" evidence="6">
    <location>
        <begin position="65"/>
        <end position="137"/>
    </location>
</feature>
<gene>
    <name evidence="7" type="ORF">Fmac_019807</name>
</gene>
<evidence type="ECO:0000313" key="8">
    <source>
        <dbReference type="Proteomes" id="UP001603857"/>
    </source>
</evidence>
<evidence type="ECO:0000256" key="3">
    <source>
        <dbReference type="ARBA" id="ARBA00023242"/>
    </source>
</evidence>
<keyword evidence="2 4" id="KW-0694">RNA-binding</keyword>
<evidence type="ECO:0000256" key="5">
    <source>
        <dbReference type="SAM" id="MobiDB-lite"/>
    </source>
</evidence>
<protein>
    <recommendedName>
        <fullName evidence="6">RRM domain-containing protein</fullName>
    </recommendedName>
</protein>
<evidence type="ECO:0000256" key="1">
    <source>
        <dbReference type="ARBA" id="ARBA00004123"/>
    </source>
</evidence>
<reference evidence="7 8" key="1">
    <citation type="submission" date="2024-08" db="EMBL/GenBank/DDBJ databases">
        <title>Insights into the chromosomal genome structure of Flemingia macrophylla.</title>
        <authorList>
            <person name="Ding Y."/>
            <person name="Zhao Y."/>
            <person name="Bi W."/>
            <person name="Wu M."/>
            <person name="Zhao G."/>
            <person name="Gong Y."/>
            <person name="Li W."/>
            <person name="Zhang P."/>
        </authorList>
    </citation>
    <scope>NUCLEOTIDE SEQUENCE [LARGE SCALE GENOMIC DNA]</scope>
    <source>
        <strain evidence="7">DYQJB</strain>
        <tissue evidence="7">Leaf</tissue>
    </source>
</reference>
<dbReference type="FunFam" id="3.30.70.330:FF:000497">
    <property type="entry name" value="flowering time control protein FPA"/>
    <property type="match status" value="1"/>
</dbReference>
<feature type="domain" description="RRM" evidence="6">
    <location>
        <begin position="142"/>
        <end position="214"/>
    </location>
</feature>
<accession>A0ABD1M8V9</accession>